<comment type="pathway">
    <text evidence="10 11">Cell wall biogenesis; peptidoglycan biosynthesis.</text>
</comment>
<keyword evidence="9 10" id="KW-0961">Cell wall biogenesis/degradation</keyword>
<dbReference type="RefSeq" id="WP_245906817.1">
    <property type="nucleotide sequence ID" value="NZ_QJKI01000005.1"/>
</dbReference>
<dbReference type="PANTHER" id="PTHR43024:SF1">
    <property type="entry name" value="UDP-N-ACETYLMURAMOYL-TRIPEPTIDE--D-ALANYL-D-ALANINE LIGASE"/>
    <property type="match status" value="1"/>
</dbReference>
<dbReference type="GO" id="GO:0071555">
    <property type="term" value="P:cell wall organization"/>
    <property type="evidence" value="ECO:0007669"/>
    <property type="project" value="UniProtKB-KW"/>
</dbReference>
<feature type="domain" description="Mur ligase central" evidence="14">
    <location>
        <begin position="110"/>
        <end position="298"/>
    </location>
</feature>
<dbReference type="EC" id="6.3.2.10" evidence="10 11"/>
<feature type="domain" description="Mur ligase N-terminal catalytic" evidence="12">
    <location>
        <begin position="29"/>
        <end position="98"/>
    </location>
</feature>
<evidence type="ECO:0000256" key="1">
    <source>
        <dbReference type="ARBA" id="ARBA00022490"/>
    </source>
</evidence>
<feature type="binding site" evidence="10">
    <location>
        <begin position="112"/>
        <end position="118"/>
    </location>
    <ligand>
        <name>ATP</name>
        <dbReference type="ChEBI" id="CHEBI:30616"/>
    </ligand>
</feature>
<dbReference type="GO" id="GO:0047480">
    <property type="term" value="F:UDP-N-acetylmuramoyl-tripeptide-D-alanyl-D-alanine ligase activity"/>
    <property type="evidence" value="ECO:0007669"/>
    <property type="project" value="UniProtKB-UniRule"/>
</dbReference>
<dbReference type="SUPFAM" id="SSF53623">
    <property type="entry name" value="MurD-like peptide ligases, catalytic domain"/>
    <property type="match status" value="1"/>
</dbReference>
<dbReference type="GO" id="GO:0051301">
    <property type="term" value="P:cell division"/>
    <property type="evidence" value="ECO:0007669"/>
    <property type="project" value="UniProtKB-KW"/>
</dbReference>
<comment type="similarity">
    <text evidence="10">Belongs to the MurCDEF family. MurF subfamily.</text>
</comment>
<dbReference type="SUPFAM" id="SSF63418">
    <property type="entry name" value="MurE/MurF N-terminal domain"/>
    <property type="match status" value="1"/>
</dbReference>
<comment type="catalytic activity">
    <reaction evidence="10 11">
        <text>D-alanyl-D-alanine + UDP-N-acetyl-alpha-D-muramoyl-L-alanyl-gamma-D-glutamyl-meso-2,6-diaminopimelate + ATP = UDP-N-acetyl-alpha-D-muramoyl-L-alanyl-gamma-D-glutamyl-meso-2,6-diaminopimeloyl-D-alanyl-D-alanine + ADP + phosphate + H(+)</text>
        <dbReference type="Rhea" id="RHEA:28374"/>
        <dbReference type="ChEBI" id="CHEBI:15378"/>
        <dbReference type="ChEBI" id="CHEBI:30616"/>
        <dbReference type="ChEBI" id="CHEBI:43474"/>
        <dbReference type="ChEBI" id="CHEBI:57822"/>
        <dbReference type="ChEBI" id="CHEBI:61386"/>
        <dbReference type="ChEBI" id="CHEBI:83905"/>
        <dbReference type="ChEBI" id="CHEBI:456216"/>
        <dbReference type="EC" id="6.3.2.10"/>
    </reaction>
</comment>
<evidence type="ECO:0000259" key="14">
    <source>
        <dbReference type="Pfam" id="PF08245"/>
    </source>
</evidence>
<keyword evidence="8 10" id="KW-0131">Cell cycle</keyword>
<sequence length="460" mass="47063">MADVMLTTYAAAQAIGGLASGADVGFARVTTDSRAVQAGDLFVALKGERFDAHDFVAGALAAGAAAALVRADFPELPGASLIRVDDTLAALGRLAAHWRTVGFAGRMAGITGSSGKTSVKEMLRAILVAEAGEDAVLATAGNLNNDIGVPLTLLRLRAAHRFAVIEMGMNHPGEIRYLASLARADAVAINNAQRAHAGHFASVADIARAKGELFESLPAGVTACVNLDDAYAGLWQTLAGDARQMGFGWSQGEVHVTDCQLHSDRVALTLATPLGPIVAEIPAPGEHVARNALTAVSLAIALGVSASAIAQGLSQFAGAPGRLQRKLRADGVLVLDDTYNANPDSMRAALRVLATQPGARHAVLGDIGELGDGGPAMHAEVGAFARELGIDSLHGLGELSAHTVAAFGSGGQHYADLDALLAGLAPLLHAPATVLVKGSRFMRMERVSAALLGQAPAAAH</sequence>
<evidence type="ECO:0000256" key="5">
    <source>
        <dbReference type="ARBA" id="ARBA00022840"/>
    </source>
</evidence>
<evidence type="ECO:0000256" key="4">
    <source>
        <dbReference type="ARBA" id="ARBA00022741"/>
    </source>
</evidence>
<keyword evidence="6 10" id="KW-0133">Cell shape</keyword>
<dbReference type="InterPro" id="IPR005863">
    <property type="entry name" value="UDP-N-AcMur_synth"/>
</dbReference>
<dbReference type="EMBL" id="QJKI01000005">
    <property type="protein sequence ID" value="PXX79956.1"/>
    <property type="molecule type" value="Genomic_DNA"/>
</dbReference>
<evidence type="ECO:0000256" key="2">
    <source>
        <dbReference type="ARBA" id="ARBA00022598"/>
    </source>
</evidence>
<dbReference type="GO" id="GO:0005737">
    <property type="term" value="C:cytoplasm"/>
    <property type="evidence" value="ECO:0007669"/>
    <property type="project" value="UniProtKB-SubCell"/>
</dbReference>
<dbReference type="GO" id="GO:0008360">
    <property type="term" value="P:regulation of cell shape"/>
    <property type="evidence" value="ECO:0007669"/>
    <property type="project" value="UniProtKB-KW"/>
</dbReference>
<evidence type="ECO:0000313" key="16">
    <source>
        <dbReference type="Proteomes" id="UP000247555"/>
    </source>
</evidence>
<feature type="domain" description="Mur ligase C-terminal" evidence="13">
    <location>
        <begin position="321"/>
        <end position="440"/>
    </location>
</feature>
<comment type="caution">
    <text evidence="15">The sequence shown here is derived from an EMBL/GenBank/DDBJ whole genome shotgun (WGS) entry which is preliminary data.</text>
</comment>
<dbReference type="InterPro" id="IPR000713">
    <property type="entry name" value="Mur_ligase_N"/>
</dbReference>
<dbReference type="GO" id="GO:0009252">
    <property type="term" value="P:peptidoglycan biosynthetic process"/>
    <property type="evidence" value="ECO:0007669"/>
    <property type="project" value="UniProtKB-UniRule"/>
</dbReference>
<evidence type="ECO:0000256" key="8">
    <source>
        <dbReference type="ARBA" id="ARBA00023306"/>
    </source>
</evidence>
<dbReference type="Gene3D" id="3.40.1190.10">
    <property type="entry name" value="Mur-like, catalytic domain"/>
    <property type="match status" value="1"/>
</dbReference>
<dbReference type="Pfam" id="PF08245">
    <property type="entry name" value="Mur_ligase_M"/>
    <property type="match status" value="1"/>
</dbReference>
<evidence type="ECO:0000259" key="12">
    <source>
        <dbReference type="Pfam" id="PF01225"/>
    </source>
</evidence>
<reference evidence="15 16" key="1">
    <citation type="submission" date="2018-05" db="EMBL/GenBank/DDBJ databases">
        <title>Genomic Encyclopedia of Type Strains, Phase IV (KMG-IV): sequencing the most valuable type-strain genomes for metagenomic binning, comparative biology and taxonomic classification.</title>
        <authorList>
            <person name="Goeker M."/>
        </authorList>
    </citation>
    <scope>NUCLEOTIDE SEQUENCE [LARGE SCALE GENOMIC DNA]</scope>
    <source>
        <strain evidence="15 16">DSM 29661</strain>
    </source>
</reference>
<dbReference type="UniPathway" id="UPA00219"/>
<evidence type="ECO:0000256" key="7">
    <source>
        <dbReference type="ARBA" id="ARBA00022984"/>
    </source>
</evidence>
<keyword evidence="5 10" id="KW-0067">ATP-binding</keyword>
<keyword evidence="4 10" id="KW-0547">Nucleotide-binding</keyword>
<name>A0A318KWA4_9NEIS</name>
<keyword evidence="3 10" id="KW-0132">Cell division</keyword>
<evidence type="ECO:0000256" key="10">
    <source>
        <dbReference type="HAMAP-Rule" id="MF_02019"/>
    </source>
</evidence>
<dbReference type="PANTHER" id="PTHR43024">
    <property type="entry name" value="UDP-N-ACETYLMURAMOYL-TRIPEPTIDE--D-ALANYL-D-ALANINE LIGASE"/>
    <property type="match status" value="1"/>
</dbReference>
<dbReference type="InterPro" id="IPR004101">
    <property type="entry name" value="Mur_ligase_C"/>
</dbReference>
<comment type="subcellular location">
    <subcellularLocation>
        <location evidence="10 11">Cytoplasm</location>
    </subcellularLocation>
</comment>
<evidence type="ECO:0000256" key="11">
    <source>
        <dbReference type="RuleBase" id="RU004136"/>
    </source>
</evidence>
<dbReference type="SUPFAM" id="SSF53244">
    <property type="entry name" value="MurD-like peptide ligases, peptide-binding domain"/>
    <property type="match status" value="1"/>
</dbReference>
<dbReference type="Gene3D" id="3.90.190.20">
    <property type="entry name" value="Mur ligase, C-terminal domain"/>
    <property type="match status" value="1"/>
</dbReference>
<dbReference type="GO" id="GO:0005524">
    <property type="term" value="F:ATP binding"/>
    <property type="evidence" value="ECO:0007669"/>
    <property type="project" value="UniProtKB-UniRule"/>
</dbReference>
<dbReference type="InterPro" id="IPR036565">
    <property type="entry name" value="Mur-like_cat_sf"/>
</dbReference>
<evidence type="ECO:0000256" key="6">
    <source>
        <dbReference type="ARBA" id="ARBA00022960"/>
    </source>
</evidence>
<dbReference type="Pfam" id="PF01225">
    <property type="entry name" value="Mur_ligase"/>
    <property type="match status" value="1"/>
</dbReference>
<proteinExistence type="inferred from homology"/>
<dbReference type="Gene3D" id="3.40.1390.10">
    <property type="entry name" value="MurE/MurF, N-terminal domain"/>
    <property type="match status" value="1"/>
</dbReference>
<dbReference type="InterPro" id="IPR035911">
    <property type="entry name" value="MurE/MurF_N"/>
</dbReference>
<dbReference type="Pfam" id="PF02875">
    <property type="entry name" value="Mur_ligase_C"/>
    <property type="match status" value="1"/>
</dbReference>
<keyword evidence="7 10" id="KW-0573">Peptidoglycan synthesis</keyword>
<evidence type="ECO:0000259" key="13">
    <source>
        <dbReference type="Pfam" id="PF02875"/>
    </source>
</evidence>
<gene>
    <name evidence="10" type="primary">murF</name>
    <name evidence="15" type="ORF">DFR34_105160</name>
</gene>
<keyword evidence="16" id="KW-1185">Reference proteome</keyword>
<organism evidence="15 16">
    <name type="scientific">Rivihabitans pingtungensis</name>
    <dbReference type="NCBI Taxonomy" id="1054498"/>
    <lineage>
        <taxon>Bacteria</taxon>
        <taxon>Pseudomonadati</taxon>
        <taxon>Pseudomonadota</taxon>
        <taxon>Betaproteobacteria</taxon>
        <taxon>Neisseriales</taxon>
        <taxon>Aquaspirillaceae</taxon>
        <taxon>Rivihabitans</taxon>
    </lineage>
</organism>
<dbReference type="GO" id="GO:0008766">
    <property type="term" value="F:UDP-N-acetylmuramoylalanyl-D-glutamyl-2,6-diaminopimelate-D-alanyl-D-alanine ligase activity"/>
    <property type="evidence" value="ECO:0007669"/>
    <property type="project" value="RHEA"/>
</dbReference>
<dbReference type="Proteomes" id="UP000247555">
    <property type="component" value="Unassembled WGS sequence"/>
</dbReference>
<dbReference type="HAMAP" id="MF_02019">
    <property type="entry name" value="MurF"/>
    <property type="match status" value="1"/>
</dbReference>
<dbReference type="AlphaFoldDB" id="A0A318KWA4"/>
<keyword evidence="2 10" id="KW-0436">Ligase</keyword>
<keyword evidence="1 10" id="KW-0963">Cytoplasm</keyword>
<accession>A0A318KWA4</accession>
<dbReference type="InterPro" id="IPR013221">
    <property type="entry name" value="Mur_ligase_cen"/>
</dbReference>
<evidence type="ECO:0000313" key="15">
    <source>
        <dbReference type="EMBL" id="PXX79956.1"/>
    </source>
</evidence>
<evidence type="ECO:0000256" key="9">
    <source>
        <dbReference type="ARBA" id="ARBA00023316"/>
    </source>
</evidence>
<comment type="function">
    <text evidence="10 11">Involved in cell wall formation. Catalyzes the final step in the synthesis of UDP-N-acetylmuramoyl-pentapeptide, the precursor of murein.</text>
</comment>
<protein>
    <recommendedName>
        <fullName evidence="10 11">UDP-N-acetylmuramoyl-tripeptide--D-alanyl-D-alanine ligase</fullName>
        <ecNumber evidence="10 11">6.3.2.10</ecNumber>
    </recommendedName>
    <alternativeName>
        <fullName evidence="10">D-alanyl-D-alanine-adding enzyme</fullName>
    </alternativeName>
</protein>
<dbReference type="InterPro" id="IPR051046">
    <property type="entry name" value="MurCDEF_CellWall_CoF430Synth"/>
</dbReference>
<evidence type="ECO:0000256" key="3">
    <source>
        <dbReference type="ARBA" id="ARBA00022618"/>
    </source>
</evidence>
<dbReference type="InterPro" id="IPR036615">
    <property type="entry name" value="Mur_ligase_C_dom_sf"/>
</dbReference>
<dbReference type="NCBIfam" id="TIGR01143">
    <property type="entry name" value="murF"/>
    <property type="match status" value="1"/>
</dbReference>